<dbReference type="RefSeq" id="WP_358352950.1">
    <property type="nucleotide sequence ID" value="NZ_JBEZFP010000025.1"/>
</dbReference>
<name>A0ABV3DF86_9ACTN</name>
<protein>
    <recommendedName>
        <fullName evidence="4">Lipoprotein</fullName>
    </recommendedName>
</protein>
<evidence type="ECO:0008006" key="4">
    <source>
        <dbReference type="Google" id="ProtNLM"/>
    </source>
</evidence>
<accession>A0ABV3DF86</accession>
<proteinExistence type="predicted"/>
<dbReference type="EMBL" id="JBEZFP010000025">
    <property type="protein sequence ID" value="MEU8134361.1"/>
    <property type="molecule type" value="Genomic_DNA"/>
</dbReference>
<organism evidence="2 3">
    <name type="scientific">Streptodolium elevatio</name>
    <dbReference type="NCBI Taxonomy" id="3157996"/>
    <lineage>
        <taxon>Bacteria</taxon>
        <taxon>Bacillati</taxon>
        <taxon>Actinomycetota</taxon>
        <taxon>Actinomycetes</taxon>
        <taxon>Kitasatosporales</taxon>
        <taxon>Streptomycetaceae</taxon>
        <taxon>Streptodolium</taxon>
    </lineage>
</organism>
<keyword evidence="3" id="KW-1185">Reference proteome</keyword>
<comment type="caution">
    <text evidence="2">The sequence shown here is derived from an EMBL/GenBank/DDBJ whole genome shotgun (WGS) entry which is preliminary data.</text>
</comment>
<evidence type="ECO:0000313" key="3">
    <source>
        <dbReference type="Proteomes" id="UP001551482"/>
    </source>
</evidence>
<evidence type="ECO:0000313" key="2">
    <source>
        <dbReference type="EMBL" id="MEU8134361.1"/>
    </source>
</evidence>
<feature type="region of interest" description="Disordered" evidence="1">
    <location>
        <begin position="24"/>
        <end position="52"/>
    </location>
</feature>
<dbReference type="PROSITE" id="PS51257">
    <property type="entry name" value="PROKAR_LIPOPROTEIN"/>
    <property type="match status" value="1"/>
</dbReference>
<feature type="compositionally biased region" description="Polar residues" evidence="1">
    <location>
        <begin position="35"/>
        <end position="49"/>
    </location>
</feature>
<gene>
    <name evidence="2" type="ORF">AB0C36_12715</name>
</gene>
<evidence type="ECO:0000256" key="1">
    <source>
        <dbReference type="SAM" id="MobiDB-lite"/>
    </source>
</evidence>
<reference evidence="2 3" key="1">
    <citation type="submission" date="2024-06" db="EMBL/GenBank/DDBJ databases">
        <title>The Natural Products Discovery Center: Release of the First 8490 Sequenced Strains for Exploring Actinobacteria Biosynthetic Diversity.</title>
        <authorList>
            <person name="Kalkreuter E."/>
            <person name="Kautsar S.A."/>
            <person name="Yang D."/>
            <person name="Bader C.D."/>
            <person name="Teijaro C.N."/>
            <person name="Fluegel L."/>
            <person name="Davis C.M."/>
            <person name="Simpson J.R."/>
            <person name="Lauterbach L."/>
            <person name="Steele A.D."/>
            <person name="Gui C."/>
            <person name="Meng S."/>
            <person name="Li G."/>
            <person name="Viehrig K."/>
            <person name="Ye F."/>
            <person name="Su P."/>
            <person name="Kiefer A.F."/>
            <person name="Nichols A."/>
            <person name="Cepeda A.J."/>
            <person name="Yan W."/>
            <person name="Fan B."/>
            <person name="Jiang Y."/>
            <person name="Adhikari A."/>
            <person name="Zheng C.-J."/>
            <person name="Schuster L."/>
            <person name="Cowan T.M."/>
            <person name="Smanski M.J."/>
            <person name="Chevrette M.G."/>
            <person name="De Carvalho L.P.S."/>
            <person name="Shen B."/>
        </authorList>
    </citation>
    <scope>NUCLEOTIDE SEQUENCE [LARGE SCALE GENOMIC DNA]</scope>
    <source>
        <strain evidence="2 3">NPDC048946</strain>
    </source>
</reference>
<sequence length="245" mass="25776">MGFFGKRFAVFAVVPLVALGTACGSDDDKGDKAGNTAQSPTAGSSSGASDTKRLTAEQLKAALLTSAELPGYKVAAGSPEDDGTGVETSDKPECQPLLQLIAADKDHMPNESASAAATKADNSSKTTYWLALGQFDGDKAEKLASEVHDSLAKCTSQFVGTDEEGTKTEYTIQDSKKLGYGDDSLTITYGMDGEPWTLSFVRNGPVIVQGMALSFDLEDPAATNPVMPDEMLRAQYDKLVKAQKG</sequence>
<dbReference type="Proteomes" id="UP001551482">
    <property type="component" value="Unassembled WGS sequence"/>
</dbReference>